<evidence type="ECO:0000259" key="21">
    <source>
        <dbReference type="Pfam" id="PF02326"/>
    </source>
</evidence>
<feature type="transmembrane region" description="Helical" evidence="20">
    <location>
        <begin position="7"/>
        <end position="27"/>
    </location>
</feature>
<keyword evidence="15 23" id="KW-0496">Mitochondrion</keyword>
<keyword evidence="8 20" id="KW-0812">Transmembrane</keyword>
<dbReference type="InterPro" id="IPR044975">
    <property type="entry name" value="YMF19-like"/>
</dbReference>
<gene>
    <name evidence="23" type="primary">atp8</name>
</gene>
<dbReference type="Pfam" id="PF06449">
    <property type="entry name" value="YMF19_C"/>
    <property type="match status" value="1"/>
</dbReference>
<feature type="domain" description="ATP synthase YMF19 uncharacterised C-terminal" evidence="22">
    <location>
        <begin position="93"/>
        <end position="140"/>
    </location>
</feature>
<keyword evidence="17" id="KW-0066">ATP synthesis</keyword>
<keyword evidence="12" id="KW-1278">Translocase</keyword>
<dbReference type="GeneID" id="27815661"/>
<dbReference type="Pfam" id="PF02326">
    <property type="entry name" value="YMF19"/>
    <property type="match status" value="1"/>
</dbReference>
<dbReference type="PANTHER" id="PTHR36816:SF1">
    <property type="entry name" value="ATP SYNTHASE PROTEIN YMF19"/>
    <property type="match status" value="1"/>
</dbReference>
<keyword evidence="6" id="KW-0813">Transport</keyword>
<dbReference type="InterPro" id="IPR003319">
    <property type="entry name" value="YMF19-like_N"/>
</dbReference>
<reference evidence="23" key="1">
    <citation type="journal article" date="2016" name="Curr. Genet.">
        <title>Completion of the mitochondrial genome sequence of onion (Allium cepa L.) containing the CMS-S male-sterile cytoplasm and identification of an independent event of the ccmF gene split.</title>
        <authorList>
            <person name="Kim B."/>
            <person name="Kim K."/>
            <person name="Yang T.J."/>
            <person name="Kim S."/>
        </authorList>
    </citation>
    <scope>NUCLEOTIDE SEQUENCE</scope>
</reference>
<evidence type="ECO:0000256" key="1">
    <source>
        <dbReference type="ARBA" id="ARBA00003096"/>
    </source>
</evidence>
<dbReference type="GO" id="GO:0006754">
    <property type="term" value="P:ATP biosynthetic process"/>
    <property type="evidence" value="ECO:0007669"/>
    <property type="project" value="UniProtKB-KW"/>
</dbReference>
<geneLocation type="mitochondrion" evidence="23"/>
<reference evidence="26" key="4">
    <citation type="book" date="2018" name="THE ALLIUM GENOMES" publisher="Springer International Publishing" city="Switzerland">
        <title>Cytoplasmic Genome.</title>
        <editorList>
            <person name="Shigyo"/>
            <person name="M.Khar.A. and Abdelrahman"/>
            <person name="M."/>
        </editorList>
        <authorList>
            <person name="Tsujimura M."/>
            <person name="Terachi T."/>
        </authorList>
    </citation>
    <scope>NUCLEOTIDE SEQUENCE</scope>
    <source>
        <strain evidence="26">Normal</strain>
    </source>
</reference>
<comment type="function">
    <text evidence="1">This is one of the chains of the nonenzymatic component (CF(0) subunit) of the mitochondrial ATPase complex.</text>
</comment>
<keyword evidence="11" id="KW-0067">ATP-binding</keyword>
<evidence type="ECO:0000256" key="2">
    <source>
        <dbReference type="ARBA" id="ARBA00004304"/>
    </source>
</evidence>
<reference evidence="24" key="5">
    <citation type="journal article" date="2018" name="Theor. Appl. Genet.">
        <title>Identification of a gene responsible for cytoplasmic male-sterility in onions (Allium cepa L.) using comparative analysis of mitochondrial genome sequences of two recently diverged cytoplasms.</title>
        <authorList>
            <person name="Kim B."/>
            <person name="Yang T.J."/>
            <person name="Kim S."/>
        </authorList>
    </citation>
    <scope>NUCLEOTIDE SEQUENCE</scope>
    <source>
        <tissue evidence="24">Cytoplasm</tissue>
    </source>
</reference>
<proteinExistence type="inferred from homology"/>
<evidence type="ECO:0000256" key="12">
    <source>
        <dbReference type="ARBA" id="ARBA00022967"/>
    </source>
</evidence>
<evidence type="ECO:0000313" key="26">
    <source>
        <dbReference type="EMBL" id="BBD20402.1"/>
    </source>
</evidence>
<comment type="catalytic activity">
    <reaction evidence="19">
        <text>ATP + H2O + 4 H(+)(in) = ADP + phosphate + 5 H(+)(out)</text>
        <dbReference type="Rhea" id="RHEA:57720"/>
        <dbReference type="ChEBI" id="CHEBI:15377"/>
        <dbReference type="ChEBI" id="CHEBI:15378"/>
        <dbReference type="ChEBI" id="CHEBI:30616"/>
        <dbReference type="ChEBI" id="CHEBI:43474"/>
        <dbReference type="ChEBI" id="CHEBI:456216"/>
        <dbReference type="EC" id="7.1.2.2"/>
    </reaction>
</comment>
<accession>A0A166ZDC1</accession>
<dbReference type="RefSeq" id="YP_009252190.1">
    <property type="nucleotide sequence ID" value="NC_030100.1"/>
</dbReference>
<keyword evidence="7" id="KW-0138">CF(0)</keyword>
<evidence type="ECO:0000256" key="13">
    <source>
        <dbReference type="ARBA" id="ARBA00022989"/>
    </source>
</evidence>
<keyword evidence="16 20" id="KW-0472">Membrane</keyword>
<dbReference type="InterPro" id="IPR009455">
    <property type="entry name" value="YMF19"/>
</dbReference>
<comment type="subcellular location">
    <subcellularLocation>
        <location evidence="2">Mitochondrion membrane</location>
        <topology evidence="2">Single-pass membrane protein</topology>
    </subcellularLocation>
</comment>
<name>A0A166ZDC1_ALLCE</name>
<keyword evidence="14" id="KW-0406">Ion transport</keyword>
<dbReference type="EMBL" id="KU318712">
    <property type="protein sequence ID" value="ANA91174.1"/>
    <property type="molecule type" value="Genomic_DNA"/>
</dbReference>
<dbReference type="GO" id="GO:0031966">
    <property type="term" value="C:mitochondrial membrane"/>
    <property type="evidence" value="ECO:0007669"/>
    <property type="project" value="UniProtKB-SubCell"/>
</dbReference>
<reference evidence="26" key="2">
    <citation type="submission" date="2017-09" db="EMBL/GenBank/DDBJ databases">
        <authorList>
            <person name="Tsujimura M."/>
            <person name="Shigyo M."/>
            <person name="Terachi T."/>
        </authorList>
    </citation>
    <scope>NUCLEOTIDE SEQUENCE</scope>
    <source>
        <strain evidence="26">Normal</strain>
    </source>
</reference>
<evidence type="ECO:0000256" key="14">
    <source>
        <dbReference type="ARBA" id="ARBA00023065"/>
    </source>
</evidence>
<keyword evidence="10" id="KW-0375">Hydrogen ion transport</keyword>
<dbReference type="EMBL" id="MH548364">
    <property type="protein sequence ID" value="AYQ93881.1"/>
    <property type="molecule type" value="Genomic_DNA"/>
</dbReference>
<evidence type="ECO:0000259" key="22">
    <source>
        <dbReference type="Pfam" id="PF06449"/>
    </source>
</evidence>
<evidence type="ECO:0000256" key="11">
    <source>
        <dbReference type="ARBA" id="ARBA00022840"/>
    </source>
</evidence>
<comment type="similarity">
    <text evidence="3">Belongs to the ATPase protein YMF19 family.</text>
</comment>
<keyword evidence="13 20" id="KW-1133">Transmembrane helix</keyword>
<evidence type="ECO:0000313" key="24">
    <source>
        <dbReference type="EMBL" id="AYQ93881.1"/>
    </source>
</evidence>
<evidence type="ECO:0000256" key="3">
    <source>
        <dbReference type="ARBA" id="ARBA00010946"/>
    </source>
</evidence>
<reference evidence="25" key="3">
    <citation type="journal article" date="2018" name="Mitochondrion">
        <title>Multichromosomal structure of the onion mitochondrial genome and a transcript analysis.</title>
        <authorList>
            <person name="Tsujimura M."/>
            <person name="Kaneko T."/>
            <person name="Sakamoto T."/>
            <person name="Kimura S."/>
            <person name="Shigyo M."/>
            <person name="Yamagishi H."/>
            <person name="Terachi T."/>
        </authorList>
    </citation>
    <scope>NUCLEOTIDE SEQUENCE</scope>
    <source>
        <strain evidence="25">Momiji-3</strain>
    </source>
</reference>
<evidence type="ECO:0000256" key="8">
    <source>
        <dbReference type="ARBA" id="ARBA00022692"/>
    </source>
</evidence>
<dbReference type="GO" id="GO:0045259">
    <property type="term" value="C:proton-transporting ATP synthase complex"/>
    <property type="evidence" value="ECO:0007669"/>
    <property type="project" value="UniProtKB-KW"/>
</dbReference>
<evidence type="ECO:0000256" key="7">
    <source>
        <dbReference type="ARBA" id="ARBA00022547"/>
    </source>
</evidence>
<evidence type="ECO:0000256" key="18">
    <source>
        <dbReference type="ARBA" id="ARBA00030649"/>
    </source>
</evidence>
<dbReference type="PANTHER" id="PTHR36816">
    <property type="entry name" value="ATP SYNTHASE PROTEIN YMF19"/>
    <property type="match status" value="1"/>
</dbReference>
<dbReference type="GO" id="GO:1902600">
    <property type="term" value="P:proton transmembrane transport"/>
    <property type="evidence" value="ECO:0007669"/>
    <property type="project" value="UniProtKB-KW"/>
</dbReference>
<dbReference type="EC" id="7.1.2.2" evidence="5"/>
<evidence type="ECO:0000313" key="25">
    <source>
        <dbReference type="EMBL" id="BBD20370.1"/>
    </source>
</evidence>
<evidence type="ECO:0000256" key="10">
    <source>
        <dbReference type="ARBA" id="ARBA00022781"/>
    </source>
</evidence>
<evidence type="ECO:0000256" key="9">
    <source>
        <dbReference type="ARBA" id="ARBA00022741"/>
    </source>
</evidence>
<dbReference type="GO" id="GO:0005524">
    <property type="term" value="F:ATP binding"/>
    <property type="evidence" value="ECO:0007669"/>
    <property type="project" value="UniProtKB-KW"/>
</dbReference>
<keyword evidence="9" id="KW-0547">Nucleotide-binding</keyword>
<dbReference type="AlphaFoldDB" id="A0A166ZDC1"/>
<evidence type="ECO:0000256" key="4">
    <source>
        <dbReference type="ARBA" id="ARBA00011648"/>
    </source>
</evidence>
<evidence type="ECO:0000256" key="15">
    <source>
        <dbReference type="ARBA" id="ARBA00023128"/>
    </source>
</evidence>
<evidence type="ECO:0000256" key="5">
    <source>
        <dbReference type="ARBA" id="ARBA00012473"/>
    </source>
</evidence>
<organism evidence="23">
    <name type="scientific">Allium cepa</name>
    <name type="common">Onion</name>
    <dbReference type="NCBI Taxonomy" id="4679"/>
    <lineage>
        <taxon>Eukaryota</taxon>
        <taxon>Viridiplantae</taxon>
        <taxon>Streptophyta</taxon>
        <taxon>Embryophyta</taxon>
        <taxon>Tracheophyta</taxon>
        <taxon>Spermatophyta</taxon>
        <taxon>Magnoliopsida</taxon>
        <taxon>Liliopsida</taxon>
        <taxon>Asparagales</taxon>
        <taxon>Amaryllidaceae</taxon>
        <taxon>Allioideae</taxon>
        <taxon>Allieae</taxon>
        <taxon>Allium</taxon>
    </lineage>
</organism>
<dbReference type="EMBL" id="AP018388">
    <property type="protein sequence ID" value="BBD20370.1"/>
    <property type="molecule type" value="Genomic_DNA"/>
</dbReference>
<evidence type="ECO:0000256" key="19">
    <source>
        <dbReference type="ARBA" id="ARBA00048383"/>
    </source>
</evidence>
<sequence>MPQLEKFTYFSQFFWLCLLLSSFYVAICNDGDGILGISRILKLRSLLLSQRENPIPSKDPKSLEDISTKSFQTGLSYMKNTFFEVGQWCKTNDLLGKRGKITLSSSFGEISSSGEIEKKLLYLIANSSTQTSESRIPCVNEIMLIHLLHGHISI</sequence>
<evidence type="ECO:0000313" key="23">
    <source>
        <dbReference type="EMBL" id="ANA91174.1"/>
    </source>
</evidence>
<feature type="domain" description="ATP synthase YMF19-like N-terminal" evidence="21">
    <location>
        <begin position="2"/>
        <end position="80"/>
    </location>
</feature>
<evidence type="ECO:0000256" key="20">
    <source>
        <dbReference type="SAM" id="Phobius"/>
    </source>
</evidence>
<evidence type="ECO:0000256" key="6">
    <source>
        <dbReference type="ARBA" id="ARBA00022448"/>
    </source>
</evidence>
<dbReference type="EMBL" id="AP018390">
    <property type="protein sequence ID" value="BBD20402.1"/>
    <property type="molecule type" value="Genomic_DNA"/>
</dbReference>
<evidence type="ECO:0000256" key="17">
    <source>
        <dbReference type="ARBA" id="ARBA00023310"/>
    </source>
</evidence>
<evidence type="ECO:0000256" key="16">
    <source>
        <dbReference type="ARBA" id="ARBA00023136"/>
    </source>
</evidence>
<comment type="subunit">
    <text evidence="4">F-type ATPases have 2 components, CF(1) - the catalytic core - and CF(0) - the membrane proton channel. CF(1) has five subunits: alpha(3), beta(3), gamma(1), delta(1), epsilon(1). CF(0) has three main subunits: a, b and c.</text>
</comment>
<protein>
    <recommendedName>
        <fullName evidence="5">H(+)-transporting two-sector ATPase</fullName>
        <ecNumber evidence="5">7.1.2.2</ecNumber>
    </recommendedName>
    <alternativeName>
        <fullName evidence="18">Mitochondrial protein YMF19</fullName>
    </alternativeName>
</protein>